<name>A0A1R3K267_9ROSI</name>
<evidence type="ECO:0000313" key="1">
    <source>
        <dbReference type="EMBL" id="OMP01174.1"/>
    </source>
</evidence>
<dbReference type="Proteomes" id="UP000187203">
    <property type="component" value="Unassembled WGS sequence"/>
</dbReference>
<gene>
    <name evidence="1" type="ORF">COLO4_12074</name>
</gene>
<dbReference type="AlphaFoldDB" id="A0A1R3K267"/>
<dbReference type="EMBL" id="AWUE01014823">
    <property type="protein sequence ID" value="OMP01174.1"/>
    <property type="molecule type" value="Genomic_DNA"/>
</dbReference>
<protein>
    <submittedName>
        <fullName evidence="1">Uncharacterized protein</fullName>
    </submittedName>
</protein>
<evidence type="ECO:0000313" key="2">
    <source>
        <dbReference type="Proteomes" id="UP000187203"/>
    </source>
</evidence>
<organism evidence="1 2">
    <name type="scientific">Corchorus olitorius</name>
    <dbReference type="NCBI Taxonomy" id="93759"/>
    <lineage>
        <taxon>Eukaryota</taxon>
        <taxon>Viridiplantae</taxon>
        <taxon>Streptophyta</taxon>
        <taxon>Embryophyta</taxon>
        <taxon>Tracheophyta</taxon>
        <taxon>Spermatophyta</taxon>
        <taxon>Magnoliopsida</taxon>
        <taxon>eudicotyledons</taxon>
        <taxon>Gunneridae</taxon>
        <taxon>Pentapetalae</taxon>
        <taxon>rosids</taxon>
        <taxon>malvids</taxon>
        <taxon>Malvales</taxon>
        <taxon>Malvaceae</taxon>
        <taxon>Grewioideae</taxon>
        <taxon>Apeibeae</taxon>
        <taxon>Corchorus</taxon>
    </lineage>
</organism>
<comment type="caution">
    <text evidence="1">The sequence shown here is derived from an EMBL/GenBank/DDBJ whole genome shotgun (WGS) entry which is preliminary data.</text>
</comment>
<reference evidence="2" key="1">
    <citation type="submission" date="2013-09" db="EMBL/GenBank/DDBJ databases">
        <title>Corchorus olitorius genome sequencing.</title>
        <authorList>
            <person name="Alam M."/>
            <person name="Haque M.S."/>
            <person name="Islam M.S."/>
            <person name="Emdad E.M."/>
            <person name="Islam M.M."/>
            <person name="Ahmed B."/>
            <person name="Halim A."/>
            <person name="Hossen Q.M.M."/>
            <person name="Hossain M.Z."/>
            <person name="Ahmed R."/>
            <person name="Khan M.M."/>
            <person name="Islam R."/>
            <person name="Rashid M.M."/>
            <person name="Khan S.A."/>
            <person name="Rahman M.S."/>
            <person name="Alam M."/>
            <person name="Yahiya A.S."/>
            <person name="Khan M.S."/>
            <person name="Azam M.S."/>
            <person name="Haque T."/>
            <person name="Lashkar M.Z.H."/>
            <person name="Akhand A.I."/>
            <person name="Morshed G."/>
            <person name="Roy S."/>
            <person name="Uddin K.S."/>
            <person name="Rabeya T."/>
            <person name="Hossain A.S."/>
            <person name="Chowdhury A."/>
            <person name="Snigdha A.R."/>
            <person name="Mortoza M.S."/>
            <person name="Matin S.A."/>
            <person name="Hoque S.M.E."/>
            <person name="Islam M.K."/>
            <person name="Roy D.K."/>
            <person name="Haider R."/>
            <person name="Moosa M.M."/>
            <person name="Elias S.M."/>
            <person name="Hasan A.M."/>
            <person name="Jahan S."/>
            <person name="Shafiuddin M."/>
            <person name="Mahmood N."/>
            <person name="Shommy N.S."/>
        </authorList>
    </citation>
    <scope>NUCLEOTIDE SEQUENCE [LARGE SCALE GENOMIC DNA]</scope>
    <source>
        <strain evidence="2">cv. O-4</strain>
    </source>
</reference>
<accession>A0A1R3K267</accession>
<keyword evidence="2" id="KW-1185">Reference proteome</keyword>
<proteinExistence type="predicted"/>
<sequence>MPSPSPSIHAWLMSDDLQHADVFRLRNYDKVEIKRHFNDSRVISAFLFDFSFSP</sequence>